<dbReference type="InterPro" id="IPR001179">
    <property type="entry name" value="PPIase_FKBP_dom"/>
</dbReference>
<evidence type="ECO:0000259" key="8">
    <source>
        <dbReference type="PROSITE" id="PS50059"/>
    </source>
</evidence>
<evidence type="ECO:0000256" key="3">
    <source>
        <dbReference type="ARBA" id="ARBA00023110"/>
    </source>
</evidence>
<gene>
    <name evidence="9" type="ordered locus">Halhy_1121</name>
</gene>
<dbReference type="OrthoDB" id="9814548at2"/>
<comment type="catalytic activity">
    <reaction evidence="1 5 6">
        <text>[protein]-peptidylproline (omega=180) = [protein]-peptidylproline (omega=0)</text>
        <dbReference type="Rhea" id="RHEA:16237"/>
        <dbReference type="Rhea" id="RHEA-COMP:10747"/>
        <dbReference type="Rhea" id="RHEA-COMP:10748"/>
        <dbReference type="ChEBI" id="CHEBI:83833"/>
        <dbReference type="ChEBI" id="CHEBI:83834"/>
        <dbReference type="EC" id="5.2.1.8"/>
    </reaction>
</comment>
<evidence type="ECO:0000256" key="6">
    <source>
        <dbReference type="RuleBase" id="RU003915"/>
    </source>
</evidence>
<evidence type="ECO:0000256" key="2">
    <source>
        <dbReference type="ARBA" id="ARBA00006577"/>
    </source>
</evidence>
<evidence type="ECO:0000313" key="10">
    <source>
        <dbReference type="Proteomes" id="UP000008461"/>
    </source>
</evidence>
<dbReference type="PANTHER" id="PTHR43811">
    <property type="entry name" value="FKBP-TYPE PEPTIDYL-PROLYL CIS-TRANS ISOMERASE FKPA"/>
    <property type="match status" value="1"/>
</dbReference>
<keyword evidence="4 5" id="KW-0413">Isomerase</keyword>
<feature type="signal peptide" evidence="7">
    <location>
        <begin position="1"/>
        <end position="19"/>
    </location>
</feature>
<dbReference type="PROSITE" id="PS50059">
    <property type="entry name" value="FKBP_PPIASE"/>
    <property type="match status" value="2"/>
</dbReference>
<reference key="2">
    <citation type="submission" date="2011-04" db="EMBL/GenBank/DDBJ databases">
        <title>Complete sequence of chromosome of Haliscomenobacter hydrossis DSM 1100.</title>
        <authorList>
            <consortium name="US DOE Joint Genome Institute (JGI-PGF)"/>
            <person name="Lucas S."/>
            <person name="Han J."/>
            <person name="Lapidus A."/>
            <person name="Bruce D."/>
            <person name="Goodwin L."/>
            <person name="Pitluck S."/>
            <person name="Peters L."/>
            <person name="Kyrpides N."/>
            <person name="Mavromatis K."/>
            <person name="Ivanova N."/>
            <person name="Ovchinnikova G."/>
            <person name="Pagani I."/>
            <person name="Daligault H."/>
            <person name="Detter J.C."/>
            <person name="Han C."/>
            <person name="Land M."/>
            <person name="Hauser L."/>
            <person name="Markowitz V."/>
            <person name="Cheng J.-F."/>
            <person name="Hugenholtz P."/>
            <person name="Woyke T."/>
            <person name="Wu D."/>
            <person name="Verbarg S."/>
            <person name="Frueling A."/>
            <person name="Brambilla E."/>
            <person name="Klenk H.-P."/>
            <person name="Eisen J.A."/>
        </authorList>
    </citation>
    <scope>NUCLEOTIDE SEQUENCE</scope>
    <source>
        <strain>DSM 1100</strain>
    </source>
</reference>
<dbReference type="AlphaFoldDB" id="F4KRN0"/>
<dbReference type="SUPFAM" id="SSF54534">
    <property type="entry name" value="FKBP-like"/>
    <property type="match status" value="2"/>
</dbReference>
<evidence type="ECO:0000256" key="1">
    <source>
        <dbReference type="ARBA" id="ARBA00000971"/>
    </source>
</evidence>
<dbReference type="Pfam" id="PF00254">
    <property type="entry name" value="FKBP_C"/>
    <property type="match status" value="2"/>
</dbReference>
<evidence type="ECO:0000256" key="4">
    <source>
        <dbReference type="ARBA" id="ARBA00023235"/>
    </source>
</evidence>
<dbReference type="HOGENOM" id="CLU_082125_0_0_10"/>
<feature type="domain" description="PPIase FKBP-type" evidence="8">
    <location>
        <begin position="74"/>
        <end position="158"/>
    </location>
</feature>
<dbReference type="GO" id="GO:0003755">
    <property type="term" value="F:peptidyl-prolyl cis-trans isomerase activity"/>
    <property type="evidence" value="ECO:0007669"/>
    <property type="project" value="UniProtKB-UniRule"/>
</dbReference>
<dbReference type="RefSeq" id="WP_013763574.1">
    <property type="nucleotide sequence ID" value="NC_015510.1"/>
</dbReference>
<feature type="chain" id="PRO_5003315953" description="Peptidyl-prolyl cis-trans isomerase" evidence="7">
    <location>
        <begin position="20"/>
        <end position="286"/>
    </location>
</feature>
<dbReference type="STRING" id="760192.Halhy_1121"/>
<name>F4KRN0_HALH1</name>
<dbReference type="eggNOG" id="COG0545">
    <property type="taxonomic scope" value="Bacteria"/>
</dbReference>
<keyword evidence="3 5" id="KW-0697">Rotamase</keyword>
<comment type="similarity">
    <text evidence="2 6">Belongs to the FKBP-type PPIase family.</text>
</comment>
<feature type="domain" description="PPIase FKBP-type" evidence="8">
    <location>
        <begin position="202"/>
        <end position="286"/>
    </location>
</feature>
<organism evidence="9 10">
    <name type="scientific">Haliscomenobacter hydrossis (strain ATCC 27775 / DSM 1100 / LMG 10767 / O)</name>
    <dbReference type="NCBI Taxonomy" id="760192"/>
    <lineage>
        <taxon>Bacteria</taxon>
        <taxon>Pseudomonadati</taxon>
        <taxon>Bacteroidota</taxon>
        <taxon>Saprospiria</taxon>
        <taxon>Saprospirales</taxon>
        <taxon>Haliscomenobacteraceae</taxon>
        <taxon>Haliscomenobacter</taxon>
    </lineage>
</organism>
<sequence>MRQKMLCFFLLLSLILPSACVNLNSKEEERLEEQLATIEKYISDKGLSAVKDPAGMYYISTVEGTGKSIRFDSVQLVTFNYRGYLLDGTEFDKSDAGKPITTSLQGLIPGFQVGIAKMKKGGKATFIIPSALAYGSNPPSGIPANAIVLFDVELVDFGTQAEFDDTVIQKYLLDNSLTAEKHSSGLYYIISEPGTGENPSSSSIVTVKYKGYFTDKKVFDETKADATAQFPLTNLIEGWKIAIPLLKKGGKGTFLIPSRLGYGPSGSAGGVPGNSVIIFDIELVSF</sequence>
<dbReference type="EC" id="5.2.1.8" evidence="6"/>
<evidence type="ECO:0000256" key="5">
    <source>
        <dbReference type="PROSITE-ProRule" id="PRU00277"/>
    </source>
</evidence>
<reference evidence="9 10" key="1">
    <citation type="journal article" date="2011" name="Stand. Genomic Sci.">
        <title>Complete genome sequence of Haliscomenobacter hydrossis type strain (O).</title>
        <authorList>
            <consortium name="US DOE Joint Genome Institute (JGI-PGF)"/>
            <person name="Daligault H."/>
            <person name="Lapidus A."/>
            <person name="Zeytun A."/>
            <person name="Nolan M."/>
            <person name="Lucas S."/>
            <person name="Del Rio T.G."/>
            <person name="Tice H."/>
            <person name="Cheng J.F."/>
            <person name="Tapia R."/>
            <person name="Han C."/>
            <person name="Goodwin L."/>
            <person name="Pitluck S."/>
            <person name="Liolios K."/>
            <person name="Pagani I."/>
            <person name="Ivanova N."/>
            <person name="Huntemann M."/>
            <person name="Mavromatis K."/>
            <person name="Mikhailova N."/>
            <person name="Pati A."/>
            <person name="Chen A."/>
            <person name="Palaniappan K."/>
            <person name="Land M."/>
            <person name="Hauser L."/>
            <person name="Brambilla E.M."/>
            <person name="Rohde M."/>
            <person name="Verbarg S."/>
            <person name="Goker M."/>
            <person name="Bristow J."/>
            <person name="Eisen J.A."/>
            <person name="Markowitz V."/>
            <person name="Hugenholtz P."/>
            <person name="Kyrpides N.C."/>
            <person name="Klenk H.P."/>
            <person name="Woyke T."/>
        </authorList>
    </citation>
    <scope>NUCLEOTIDE SEQUENCE [LARGE SCALE GENOMIC DNA]</scope>
    <source>
        <strain evidence="10">ATCC 27775 / DSM 1100 / LMG 10767 / O</strain>
    </source>
</reference>
<evidence type="ECO:0000313" key="9">
    <source>
        <dbReference type="EMBL" id="AEE49019.1"/>
    </source>
</evidence>
<dbReference type="KEGG" id="hhy:Halhy_1121"/>
<keyword evidence="10" id="KW-1185">Reference proteome</keyword>
<protein>
    <recommendedName>
        <fullName evidence="6">Peptidyl-prolyl cis-trans isomerase</fullName>
        <ecNumber evidence="6">5.2.1.8</ecNumber>
    </recommendedName>
</protein>
<keyword evidence="7" id="KW-0732">Signal</keyword>
<dbReference type="InterPro" id="IPR046357">
    <property type="entry name" value="PPIase_dom_sf"/>
</dbReference>
<dbReference type="Proteomes" id="UP000008461">
    <property type="component" value="Chromosome"/>
</dbReference>
<dbReference type="PANTHER" id="PTHR43811:SF19">
    <property type="entry name" value="39 KDA FK506-BINDING NUCLEAR PROTEIN"/>
    <property type="match status" value="1"/>
</dbReference>
<dbReference type="Gene3D" id="3.10.50.40">
    <property type="match status" value="2"/>
</dbReference>
<proteinExistence type="inferred from homology"/>
<dbReference type="EMBL" id="CP002691">
    <property type="protein sequence ID" value="AEE49019.1"/>
    <property type="molecule type" value="Genomic_DNA"/>
</dbReference>
<accession>F4KRN0</accession>
<evidence type="ECO:0000256" key="7">
    <source>
        <dbReference type="SAM" id="SignalP"/>
    </source>
</evidence>